<evidence type="ECO:0000256" key="2">
    <source>
        <dbReference type="SAM" id="Phobius"/>
    </source>
</evidence>
<reference evidence="4 5" key="1">
    <citation type="submission" date="2015-01" db="EMBL/GenBank/DDBJ databases">
        <title>The Genome Sequence of Exophiala spinifera CBS89968.</title>
        <authorList>
            <consortium name="The Broad Institute Genomics Platform"/>
            <person name="Cuomo C."/>
            <person name="de Hoog S."/>
            <person name="Gorbushina A."/>
            <person name="Stielow B."/>
            <person name="Teixiera M."/>
            <person name="Abouelleil A."/>
            <person name="Chapman S.B."/>
            <person name="Priest M."/>
            <person name="Young S.K."/>
            <person name="Wortman J."/>
            <person name="Nusbaum C."/>
            <person name="Birren B."/>
        </authorList>
    </citation>
    <scope>NUCLEOTIDE SEQUENCE [LARGE SCALE GENOMIC DNA]</scope>
    <source>
        <strain evidence="4 5">CBS 89968</strain>
    </source>
</reference>
<keyword evidence="2" id="KW-0472">Membrane</keyword>
<proteinExistence type="predicted"/>
<dbReference type="Gene3D" id="2.60.120.200">
    <property type="match status" value="1"/>
</dbReference>
<evidence type="ECO:0000259" key="3">
    <source>
        <dbReference type="PROSITE" id="PS51762"/>
    </source>
</evidence>
<dbReference type="PANTHER" id="PTHR10963">
    <property type="entry name" value="GLYCOSYL HYDROLASE-RELATED"/>
    <property type="match status" value="1"/>
</dbReference>
<name>A0A0D1ZGS2_9EURO</name>
<evidence type="ECO:0000313" key="5">
    <source>
        <dbReference type="Proteomes" id="UP000053328"/>
    </source>
</evidence>
<feature type="domain" description="GH16" evidence="3">
    <location>
        <begin position="284"/>
        <end position="627"/>
    </location>
</feature>
<gene>
    <name evidence="4" type="ORF">PV08_09437</name>
</gene>
<feature type="transmembrane region" description="Helical" evidence="2">
    <location>
        <begin position="262"/>
        <end position="286"/>
    </location>
</feature>
<dbReference type="PANTHER" id="PTHR10963:SF62">
    <property type="entry name" value="GLUCAN 1,3-BETA-GLUCOSIDASE"/>
    <property type="match status" value="1"/>
</dbReference>
<accession>A0A0D1ZGS2</accession>
<sequence length="638" mass="71487">MATLDQDPFRDQILTDSEQSSERGIEGKSSSLRNVDSGHGLDENINKQSEIWPETETGTSTERTNSLPQQAASTTIGIGIAIPYPSQPAGGAPNAGYQHRPLSSLHSYPLISVPQASSCSGTVQPELSTPADVTGGILHNLNVLKFWRRREGPRESQDSVKVERSLSPAEILEGVRRVNTKDDSRRWESEKSPRNDADSGMHHPLQQIQSSINQQLPKVEPNFGVGEKQPVQPGVYFRSRRVKAKDRDVSWLREKKDPRQKWLSIIPLAGLVLGLCVSAVNVYVGYRNVPVHKYCLIYEDDFRSPHLNKSIWLQEVQVGGFGNGQFEETTGDGENVFIQDHMLHIKPTLQNEYLMTHNVSLNLLNRGTCTTTGWDNCVSVTNTTNGTVINPVKSGRINTSPGANIRFGRIEVRAKLPQGDWLWPGIWLFPTNSVYGVWPASGEIDMAESRGNNWTYPLSGNNIISSTLHWGPTMASDGWWRTYKKQKALHSTFADEFHTFGLEWTPDYMYTYLDSRLLQVLYHGLSKSFWELGRFSTLSLDTPGNIWANGTKAAPFDQNFFLILDVAVGGTNGWFGDGLGGKPWENSSPFARKQFWDSRDQWYPTWQNRNGPSMQVKSVKIWQLQGYNGCGTNAREIG</sequence>
<dbReference type="GeneID" id="27336520"/>
<dbReference type="InterPro" id="IPR000757">
    <property type="entry name" value="Beta-glucanase-like"/>
</dbReference>
<evidence type="ECO:0000313" key="4">
    <source>
        <dbReference type="EMBL" id="KIW12162.1"/>
    </source>
</evidence>
<dbReference type="GO" id="GO:0005975">
    <property type="term" value="P:carbohydrate metabolic process"/>
    <property type="evidence" value="ECO:0007669"/>
    <property type="project" value="InterPro"/>
</dbReference>
<keyword evidence="2" id="KW-0812">Transmembrane</keyword>
<dbReference type="Pfam" id="PF00722">
    <property type="entry name" value="Glyco_hydro_16"/>
    <property type="match status" value="1"/>
</dbReference>
<dbReference type="GO" id="GO:0004553">
    <property type="term" value="F:hydrolase activity, hydrolyzing O-glycosyl compounds"/>
    <property type="evidence" value="ECO:0007669"/>
    <property type="project" value="InterPro"/>
</dbReference>
<feature type="compositionally biased region" description="Polar residues" evidence="1">
    <location>
        <begin position="56"/>
        <end position="70"/>
    </location>
</feature>
<dbReference type="HOGENOM" id="CLU_019533_1_1_1"/>
<dbReference type="InterPro" id="IPR013320">
    <property type="entry name" value="ConA-like_dom_sf"/>
</dbReference>
<dbReference type="InterPro" id="IPR050546">
    <property type="entry name" value="Glycosyl_Hydrlase_16"/>
</dbReference>
<keyword evidence="2" id="KW-1133">Transmembrane helix</keyword>
<dbReference type="OrthoDB" id="4781at2759"/>
<feature type="compositionally biased region" description="Basic and acidic residues" evidence="1">
    <location>
        <begin position="173"/>
        <end position="201"/>
    </location>
</feature>
<evidence type="ECO:0000256" key="1">
    <source>
        <dbReference type="SAM" id="MobiDB-lite"/>
    </source>
</evidence>
<feature type="region of interest" description="Disordered" evidence="1">
    <location>
        <begin position="173"/>
        <end position="202"/>
    </location>
</feature>
<dbReference type="Proteomes" id="UP000053328">
    <property type="component" value="Unassembled WGS sequence"/>
</dbReference>
<dbReference type="STRING" id="91928.A0A0D1ZGS2"/>
<dbReference type="RefSeq" id="XP_016232378.1">
    <property type="nucleotide sequence ID" value="XM_016383755.1"/>
</dbReference>
<keyword evidence="5" id="KW-1185">Reference proteome</keyword>
<protein>
    <recommendedName>
        <fullName evidence="3">GH16 domain-containing protein</fullName>
    </recommendedName>
</protein>
<dbReference type="AlphaFoldDB" id="A0A0D1ZGS2"/>
<organism evidence="4 5">
    <name type="scientific">Exophiala spinifera</name>
    <dbReference type="NCBI Taxonomy" id="91928"/>
    <lineage>
        <taxon>Eukaryota</taxon>
        <taxon>Fungi</taxon>
        <taxon>Dikarya</taxon>
        <taxon>Ascomycota</taxon>
        <taxon>Pezizomycotina</taxon>
        <taxon>Eurotiomycetes</taxon>
        <taxon>Chaetothyriomycetidae</taxon>
        <taxon>Chaetothyriales</taxon>
        <taxon>Herpotrichiellaceae</taxon>
        <taxon>Exophiala</taxon>
    </lineage>
</organism>
<feature type="region of interest" description="Disordered" evidence="1">
    <location>
        <begin position="1"/>
        <end position="70"/>
    </location>
</feature>
<dbReference type="PROSITE" id="PS51762">
    <property type="entry name" value="GH16_2"/>
    <property type="match status" value="1"/>
</dbReference>
<dbReference type="SUPFAM" id="SSF49899">
    <property type="entry name" value="Concanavalin A-like lectins/glucanases"/>
    <property type="match status" value="1"/>
</dbReference>
<dbReference type="VEuPathDB" id="FungiDB:PV08_09437"/>
<dbReference type="EMBL" id="KN847498">
    <property type="protein sequence ID" value="KIW12162.1"/>
    <property type="molecule type" value="Genomic_DNA"/>
</dbReference>